<sequence>MSPFRLLLHRGEEEDNHHHRDFSRDRLGDSTTSAMIDGQTPTVSPQLLAGSERGDENPFAVPPLRTSAISRSSSSVLSMPPETPTMEAVFVEEVRVASHAFGLLDGAEDDALFSEVSSPQGSLTGESFVGGNGRGTGGSRSVAAQRKLFFPLSSTMLQPLISSVDAAAASSSSEGASYPPIPAHHLLPSASVGMLHPRLLDNVVYYLWHTALTYPQHPLRKALTWFVEQRLDYLTSAMRVAGIRVADVQWDSAVANPFDVSDLIGQSLAVSSRPSSTVNRQTTTTTSAAAPNDRQEIHRFYSFPNGAKGMWETDRVAFVAALSETFAEKMFVARSIPVTMDLPDPWSNLSPLSTSYSVAAACAAVLVEERDRALILLKGSTNSISYSLTSRLTLTNDKNATSSSGGDKARLEDAGKAVAALRSSIASKFTSLKSTLRRARSNSSLLSESKPSLTTSGSTTVNSARTYQDFVLVRPSGAAVVNHRSRSPSPTDPDGNGDLDEIDDDDLCMNPGGPRAGGGALSIHSLESSTRASVTSATATTTTLLENDVILPGSNKLGASPLGGCVLCVSIGPVFRETVPASLDGLLYWLILDAVLCLHFGSRQVRDDVLLAAASTAIDAKNADDRALMYKFRNGVRIYALLDDVISTAESHQPTTTTPVGAEPVVKTLCVTDAGLAMLTGLALELDRFVEAWITRVLSYASPSQPSTGVKPPFATAATTTDRGGLEPPNWVNPDSETERLISFLQHTFQIVEHVATYSTIEFRFRRSLPPSSSALIDGESSKGKEDEVERQLSGPLHSDDEMERQMQHQNRSHDAVGADVLLPVAVCLCSRLKWKHVLLPVMQWIDARCSRRRCPSSCCGMSLFETQVEARAASRHAVDRWHTMVRFPGWRQRCICVHIHDVHGGPFCCNFRIE</sequence>
<reference evidence="3" key="1">
    <citation type="submission" date="2015-09" db="EMBL/GenBank/DDBJ databases">
        <authorList>
            <consortium name="Pathogen Informatics"/>
        </authorList>
    </citation>
    <scope>NUCLEOTIDE SEQUENCE [LARGE SCALE GENOMIC DNA]</scope>
    <source>
        <strain evidence="3">Lake Konstanz</strain>
    </source>
</reference>
<feature type="compositionally biased region" description="Basic and acidic residues" evidence="1">
    <location>
        <begin position="10"/>
        <end position="28"/>
    </location>
</feature>
<gene>
    <name evidence="2" type="ORF">BSAL_41050</name>
</gene>
<accession>A0A0S4KL97</accession>
<dbReference type="Proteomes" id="UP000051952">
    <property type="component" value="Unassembled WGS sequence"/>
</dbReference>
<dbReference type="VEuPathDB" id="TriTrypDB:BSAL_41050"/>
<feature type="compositionally biased region" description="Polar residues" evidence="1">
    <location>
        <begin position="29"/>
        <end position="43"/>
    </location>
</feature>
<feature type="region of interest" description="Disordered" evidence="1">
    <location>
        <begin position="774"/>
        <end position="805"/>
    </location>
</feature>
<feature type="region of interest" description="Disordered" evidence="1">
    <location>
        <begin position="478"/>
        <end position="506"/>
    </location>
</feature>
<keyword evidence="3" id="KW-1185">Reference proteome</keyword>
<feature type="compositionally biased region" description="Low complexity" evidence="1">
    <location>
        <begin position="441"/>
        <end position="456"/>
    </location>
</feature>
<evidence type="ECO:0000313" key="2">
    <source>
        <dbReference type="EMBL" id="CUI15388.1"/>
    </source>
</evidence>
<feature type="region of interest" description="Disordered" evidence="1">
    <location>
        <begin position="10"/>
        <end position="43"/>
    </location>
</feature>
<feature type="compositionally biased region" description="Basic and acidic residues" evidence="1">
    <location>
        <begin position="780"/>
        <end position="791"/>
    </location>
</feature>
<feature type="compositionally biased region" description="Acidic residues" evidence="1">
    <location>
        <begin position="495"/>
        <end position="506"/>
    </location>
</feature>
<name>A0A0S4KL97_BODSA</name>
<feature type="region of interest" description="Disordered" evidence="1">
    <location>
        <begin position="440"/>
        <end position="460"/>
    </location>
</feature>
<proteinExistence type="predicted"/>
<dbReference type="AlphaFoldDB" id="A0A0S4KL97"/>
<evidence type="ECO:0000313" key="3">
    <source>
        <dbReference type="Proteomes" id="UP000051952"/>
    </source>
</evidence>
<dbReference type="EMBL" id="CYKH01002123">
    <property type="protein sequence ID" value="CUI15388.1"/>
    <property type="molecule type" value="Genomic_DNA"/>
</dbReference>
<evidence type="ECO:0000256" key="1">
    <source>
        <dbReference type="SAM" id="MobiDB-lite"/>
    </source>
</evidence>
<organism evidence="2 3">
    <name type="scientific">Bodo saltans</name>
    <name type="common">Flagellated protozoan</name>
    <dbReference type="NCBI Taxonomy" id="75058"/>
    <lineage>
        <taxon>Eukaryota</taxon>
        <taxon>Discoba</taxon>
        <taxon>Euglenozoa</taxon>
        <taxon>Kinetoplastea</taxon>
        <taxon>Metakinetoplastina</taxon>
        <taxon>Eubodonida</taxon>
        <taxon>Bodonidae</taxon>
        <taxon>Bodo</taxon>
    </lineage>
</organism>
<protein>
    <submittedName>
        <fullName evidence="2">Uncharacterized protein</fullName>
    </submittedName>
</protein>